<reference evidence="18" key="3">
    <citation type="submission" date="2025-09" db="UniProtKB">
        <authorList>
            <consortium name="Ensembl"/>
        </authorList>
    </citation>
    <scope>IDENTIFICATION</scope>
</reference>
<dbReference type="FunFam" id="3.90.740.10:FF:000009">
    <property type="entry name" value="Isoleucyl-tRNA synthetase 2, mitochondrial"/>
    <property type="match status" value="1"/>
</dbReference>
<dbReference type="InterPro" id="IPR013155">
    <property type="entry name" value="M/V/L/I-tRNA-synth_anticd-bd"/>
</dbReference>
<name>A0A4W6C8A2_LATCA</name>
<evidence type="ECO:0000256" key="4">
    <source>
        <dbReference type="ARBA" id="ARBA00022598"/>
    </source>
</evidence>
<dbReference type="GO" id="GO:0006428">
    <property type="term" value="P:isoleucyl-tRNA aminoacylation"/>
    <property type="evidence" value="ECO:0007669"/>
    <property type="project" value="InterPro"/>
</dbReference>
<evidence type="ECO:0000256" key="1">
    <source>
        <dbReference type="ARBA" id="ARBA00004305"/>
    </source>
</evidence>
<feature type="domain" description="Methionyl/Valyl/Leucyl/Isoleucyl-tRNA synthetase anticodon-binding" evidence="17">
    <location>
        <begin position="755"/>
        <end position="854"/>
    </location>
</feature>
<dbReference type="GO" id="GO:0000049">
    <property type="term" value="F:tRNA binding"/>
    <property type="evidence" value="ECO:0007669"/>
    <property type="project" value="InterPro"/>
</dbReference>
<dbReference type="FunFam" id="1.10.10.830:FF:000002">
    <property type="entry name" value="Isoleucine--tRNA ligase, mitochondrial"/>
    <property type="match status" value="1"/>
</dbReference>
<dbReference type="GeneTree" id="ENSGT00550000074910"/>
<evidence type="ECO:0000256" key="15">
    <source>
        <dbReference type="RuleBase" id="RU363035"/>
    </source>
</evidence>
<proteinExistence type="inferred from homology"/>
<dbReference type="InterPro" id="IPR014729">
    <property type="entry name" value="Rossmann-like_a/b/a_fold"/>
</dbReference>
<keyword evidence="10 15" id="KW-0030">Aminoacyl-tRNA synthetase</keyword>
<comment type="function">
    <text evidence="13">Aminoacyl-tRNA synthetase that catalyzes the specific attachment of isoleucine to its cognate tRNA (tRNA(Ile)).</text>
</comment>
<evidence type="ECO:0000259" key="16">
    <source>
        <dbReference type="Pfam" id="PF00133"/>
    </source>
</evidence>
<dbReference type="InterPro" id="IPR001412">
    <property type="entry name" value="aa-tRNA-synth_I_CS"/>
</dbReference>
<sequence length="1004" mass="112103">MLLCRVSAVSHALARWGRRSHLGGGLLHRALSFSSGRCHGVGSGESSAQPSETGSAQGLYRDTVLLPRTEFPMKLTGQKLLDRELEIQKECGFADLYSWQRERKAKKEFCLHDGPPYANGDPHVGHALNKILKDICNRFEMLRGRQVHYIPGWDCHGLPIELKALGELGTSGLSPLQIRQKAREFAEGAIARQKAAFQRWGVMADWDQCYYTFDGVYEAAQLKVFQEMHSKGLIYQDYKPIFWSPSSRTALAEAELEYNPEHVSRAIYATFPLVRLPPKIASEKDLESVSVLVWTTQPWTIPANEAVCYMPNAQYSVVKRADNSQLLLAATERIASMAALLGTELESVVTFTGNASIRSELEGGICKHPTIPDKEVPLLPANHVTMAKGTGMVHTAPAHGMDDYSVASQFKLPVECMVDEDGKFNDLAGPELQSLPVMREGTDKVISMLRDCGALVKEEPCVHSYPYDWRTKQPVVIRPSKQWFINTESLKDKAKEALQKVRVLPESAKGSLLVMLDRRTYWCISRQRSWGVPIPVFYHRDTGEALINKHTVSHIAKLFKEKNSDCWWELPIETLLPPEVLKQSKAGPVTDYIRGEDVLDIWFDSGASWAAVLEDSRADAYVEGKDQIGGWFQSSLLTSIAVRNKAPYKSLVVHGFAVSEKGEKMSKSLGNVVDPDTIINGGKDPSMPAYGADVLRWWVAESNIFSEVQIGPTALNSARDSISKLRNTLKFLLGNLHGFDPLTQAVDPKEMHYIDQYMLHQLREYSIKVTDAYSEFDAGRVIRVLQAFISRDLSSFYFSIIKDRLYCDPEDSLGRRSCQTVLEEVLDGVIRSIAPILPHLAEEVYLHAPGHDSIGWIKSSSVWRRPGLEEAVEGACAIRDSFLSSIPGKNAAQYDLTIAIEPGLLFELMESLQEEPSSTSSQLAELMMAARVNLTSELPRDLPPDAILNHGTFLINLEGGVIREDSAYNIAVVPTSASRCPRCRRYTAESADCMCPRFFIWNVF</sequence>
<keyword evidence="5 15" id="KW-0547">Nucleotide-binding</keyword>
<keyword evidence="6 15" id="KW-0067">ATP-binding</keyword>
<dbReference type="Gene3D" id="1.10.730.20">
    <property type="match status" value="1"/>
</dbReference>
<comment type="catalytic activity">
    <reaction evidence="12">
        <text>tRNA(Ile) + L-isoleucine + ATP = L-isoleucyl-tRNA(Ile) + AMP + diphosphate</text>
        <dbReference type="Rhea" id="RHEA:11060"/>
        <dbReference type="Rhea" id="RHEA-COMP:9666"/>
        <dbReference type="Rhea" id="RHEA-COMP:9695"/>
        <dbReference type="ChEBI" id="CHEBI:30616"/>
        <dbReference type="ChEBI" id="CHEBI:33019"/>
        <dbReference type="ChEBI" id="CHEBI:58045"/>
        <dbReference type="ChEBI" id="CHEBI:78442"/>
        <dbReference type="ChEBI" id="CHEBI:78528"/>
        <dbReference type="ChEBI" id="CHEBI:456215"/>
        <dbReference type="EC" id="6.1.1.5"/>
    </reaction>
    <physiologicalReaction direction="left-to-right" evidence="12">
        <dbReference type="Rhea" id="RHEA:11061"/>
    </physiologicalReaction>
</comment>
<dbReference type="InterPro" id="IPR009008">
    <property type="entry name" value="Val/Leu/Ile-tRNA-synth_edit"/>
</dbReference>
<dbReference type="GO" id="GO:0005524">
    <property type="term" value="F:ATP binding"/>
    <property type="evidence" value="ECO:0007669"/>
    <property type="project" value="UniProtKB-KW"/>
</dbReference>
<dbReference type="PANTHER" id="PTHR42765:SF1">
    <property type="entry name" value="ISOLEUCINE--TRNA LIGASE, MITOCHONDRIAL"/>
    <property type="match status" value="1"/>
</dbReference>
<evidence type="ECO:0000313" key="19">
    <source>
        <dbReference type="Proteomes" id="UP000314980"/>
    </source>
</evidence>
<dbReference type="Pfam" id="PF08264">
    <property type="entry name" value="Anticodon_1"/>
    <property type="match status" value="1"/>
</dbReference>
<keyword evidence="9" id="KW-0496">Mitochondrion</keyword>
<keyword evidence="19" id="KW-1185">Reference proteome</keyword>
<evidence type="ECO:0000256" key="2">
    <source>
        <dbReference type="ARBA" id="ARBA00005594"/>
    </source>
</evidence>
<dbReference type="Gene3D" id="1.10.10.830">
    <property type="entry name" value="Ile-tRNA synthetase CP2 domain-like"/>
    <property type="match status" value="1"/>
</dbReference>
<evidence type="ECO:0000256" key="7">
    <source>
        <dbReference type="ARBA" id="ARBA00022917"/>
    </source>
</evidence>
<comment type="subcellular location">
    <subcellularLocation>
        <location evidence="1">Mitochondrion matrix</location>
    </subcellularLocation>
</comment>
<dbReference type="SUPFAM" id="SSF50677">
    <property type="entry name" value="ValRS/IleRS/LeuRS editing domain"/>
    <property type="match status" value="1"/>
</dbReference>
<dbReference type="InterPro" id="IPR050081">
    <property type="entry name" value="Ile-tRNA_ligase"/>
</dbReference>
<dbReference type="HAMAP" id="MF_02002">
    <property type="entry name" value="Ile_tRNA_synth_type1"/>
    <property type="match status" value="1"/>
</dbReference>
<dbReference type="GO" id="GO:0002161">
    <property type="term" value="F:aminoacyl-tRNA deacylase activity"/>
    <property type="evidence" value="ECO:0007669"/>
    <property type="project" value="InterPro"/>
</dbReference>
<evidence type="ECO:0000256" key="8">
    <source>
        <dbReference type="ARBA" id="ARBA00022946"/>
    </source>
</evidence>
<keyword evidence="8" id="KW-0809">Transit peptide</keyword>
<evidence type="ECO:0000256" key="11">
    <source>
        <dbReference type="ARBA" id="ARBA00032665"/>
    </source>
</evidence>
<dbReference type="AlphaFoldDB" id="A0A4W6C8A2"/>
<dbReference type="InterPro" id="IPR023585">
    <property type="entry name" value="Ile-tRNA-ligase_type1"/>
</dbReference>
<reference evidence="18" key="2">
    <citation type="submission" date="2025-08" db="UniProtKB">
        <authorList>
            <consortium name="Ensembl"/>
        </authorList>
    </citation>
    <scope>IDENTIFICATION</scope>
</reference>
<dbReference type="NCBIfam" id="TIGR00392">
    <property type="entry name" value="ileS"/>
    <property type="match status" value="1"/>
</dbReference>
<evidence type="ECO:0000256" key="14">
    <source>
        <dbReference type="ARBA" id="ARBA00068280"/>
    </source>
</evidence>
<evidence type="ECO:0000259" key="17">
    <source>
        <dbReference type="Pfam" id="PF08264"/>
    </source>
</evidence>
<dbReference type="SUPFAM" id="SSF47323">
    <property type="entry name" value="Anticodon-binding domain of a subclass of class I aminoacyl-tRNA synthetases"/>
    <property type="match status" value="1"/>
</dbReference>
<dbReference type="PRINTS" id="PR00984">
    <property type="entry name" value="TRNASYNTHILE"/>
</dbReference>
<organism evidence="18 19">
    <name type="scientific">Lates calcarifer</name>
    <name type="common">Barramundi</name>
    <name type="synonym">Holocentrus calcarifer</name>
    <dbReference type="NCBI Taxonomy" id="8187"/>
    <lineage>
        <taxon>Eukaryota</taxon>
        <taxon>Metazoa</taxon>
        <taxon>Chordata</taxon>
        <taxon>Craniata</taxon>
        <taxon>Vertebrata</taxon>
        <taxon>Euteleostomi</taxon>
        <taxon>Actinopterygii</taxon>
        <taxon>Neopterygii</taxon>
        <taxon>Teleostei</taxon>
        <taxon>Neoteleostei</taxon>
        <taxon>Acanthomorphata</taxon>
        <taxon>Carangaria</taxon>
        <taxon>Carangaria incertae sedis</taxon>
        <taxon>Centropomidae</taxon>
        <taxon>Lates</taxon>
    </lineage>
</organism>
<dbReference type="InterPro" id="IPR002301">
    <property type="entry name" value="Ile-tRNA-ligase"/>
</dbReference>
<dbReference type="InterPro" id="IPR002300">
    <property type="entry name" value="aa-tRNA-synth_Ia"/>
</dbReference>
<dbReference type="InterPro" id="IPR009080">
    <property type="entry name" value="tRNAsynth_Ia_anticodon-bd"/>
</dbReference>
<dbReference type="Pfam" id="PF00133">
    <property type="entry name" value="tRNA-synt_1"/>
    <property type="match status" value="1"/>
</dbReference>
<gene>
    <name evidence="18" type="primary">IARS2</name>
</gene>
<dbReference type="Proteomes" id="UP000314980">
    <property type="component" value="Unassembled WGS sequence"/>
</dbReference>
<keyword evidence="7 15" id="KW-0648">Protein biosynthesis</keyword>
<dbReference type="InterPro" id="IPR033708">
    <property type="entry name" value="Anticodon_Ile_BEm"/>
</dbReference>
<keyword evidence="4 15" id="KW-0436">Ligase</keyword>
<evidence type="ECO:0000256" key="5">
    <source>
        <dbReference type="ARBA" id="ARBA00022741"/>
    </source>
</evidence>
<evidence type="ECO:0000256" key="6">
    <source>
        <dbReference type="ARBA" id="ARBA00022840"/>
    </source>
</evidence>
<protein>
    <recommendedName>
        <fullName evidence="14">Isoleucine--tRNA ligase, mitochondrial</fullName>
        <ecNumber evidence="3">6.1.1.5</ecNumber>
    </recommendedName>
    <alternativeName>
        <fullName evidence="11">Isoleucyl-tRNA synthetase</fullName>
    </alternativeName>
</protein>
<evidence type="ECO:0000256" key="10">
    <source>
        <dbReference type="ARBA" id="ARBA00023146"/>
    </source>
</evidence>
<dbReference type="Gene3D" id="3.90.740.10">
    <property type="entry name" value="Valyl/Leucyl/Isoleucyl-tRNA synthetase, editing domain"/>
    <property type="match status" value="1"/>
</dbReference>
<dbReference type="GO" id="GO:0005759">
    <property type="term" value="C:mitochondrial matrix"/>
    <property type="evidence" value="ECO:0007669"/>
    <property type="project" value="UniProtKB-SubCell"/>
</dbReference>
<evidence type="ECO:0000313" key="18">
    <source>
        <dbReference type="Ensembl" id="ENSLCAP00010007876.1"/>
    </source>
</evidence>
<dbReference type="SUPFAM" id="SSF52374">
    <property type="entry name" value="Nucleotidylyl transferase"/>
    <property type="match status" value="1"/>
</dbReference>
<dbReference type="Ensembl" id="ENSLCAT00010008067.1">
    <property type="protein sequence ID" value="ENSLCAP00010007876.1"/>
    <property type="gene ID" value="ENSLCAG00010003561.1"/>
</dbReference>
<evidence type="ECO:0000256" key="12">
    <source>
        <dbReference type="ARBA" id="ARBA00051282"/>
    </source>
</evidence>
<dbReference type="FunFam" id="3.40.50.620:FF:000111">
    <property type="entry name" value="Mitochondrial isoleucyl-tRNA synthetase"/>
    <property type="match status" value="1"/>
</dbReference>
<dbReference type="GO" id="GO:0004822">
    <property type="term" value="F:isoleucine-tRNA ligase activity"/>
    <property type="evidence" value="ECO:0007669"/>
    <property type="project" value="UniProtKB-EC"/>
</dbReference>
<evidence type="ECO:0000256" key="9">
    <source>
        <dbReference type="ARBA" id="ARBA00023128"/>
    </source>
</evidence>
<dbReference type="GO" id="GO:0032543">
    <property type="term" value="P:mitochondrial translation"/>
    <property type="evidence" value="ECO:0007669"/>
    <property type="project" value="TreeGrafter"/>
</dbReference>
<dbReference type="CDD" id="cd07960">
    <property type="entry name" value="Anticodon_Ia_Ile_BEm"/>
    <property type="match status" value="1"/>
</dbReference>
<evidence type="ECO:0000256" key="13">
    <source>
        <dbReference type="ARBA" id="ARBA00055883"/>
    </source>
</evidence>
<dbReference type="EC" id="6.1.1.5" evidence="3"/>
<dbReference type="PANTHER" id="PTHR42765">
    <property type="entry name" value="SOLEUCYL-TRNA SYNTHETASE"/>
    <property type="match status" value="1"/>
</dbReference>
<reference evidence="19" key="1">
    <citation type="submission" date="2015-09" db="EMBL/GenBank/DDBJ databases">
        <authorList>
            <person name="Sai Rama Sridatta P."/>
        </authorList>
    </citation>
    <scope>NUCLEOTIDE SEQUENCE [LARGE SCALE GENOMIC DNA]</scope>
</reference>
<accession>A0A4W6C8A2</accession>
<dbReference type="Gene3D" id="3.40.50.620">
    <property type="entry name" value="HUPs"/>
    <property type="match status" value="2"/>
</dbReference>
<comment type="similarity">
    <text evidence="2 15">Belongs to the class-I aminoacyl-tRNA synthetase family.</text>
</comment>
<evidence type="ECO:0000256" key="3">
    <source>
        <dbReference type="ARBA" id="ARBA00013165"/>
    </source>
</evidence>
<dbReference type="PROSITE" id="PS00178">
    <property type="entry name" value="AA_TRNA_LIGASE_I"/>
    <property type="match status" value="1"/>
</dbReference>
<dbReference type="FunFam" id="1.10.730.20:FF:000002">
    <property type="entry name" value="isoleucine--tRNA ligase, mitochondrial"/>
    <property type="match status" value="1"/>
</dbReference>
<feature type="domain" description="Aminoacyl-tRNA synthetase class Ia" evidence="16">
    <location>
        <begin position="96"/>
        <end position="710"/>
    </location>
</feature>